<protein>
    <submittedName>
        <fullName evidence="2">Uncharacterized protein</fullName>
    </submittedName>
</protein>
<reference evidence="2 3" key="1">
    <citation type="submission" date="2017-11" db="EMBL/GenBank/DDBJ databases">
        <title>De novo assembly and phasing of dikaryotic genomes from two isolates of Puccinia coronata f. sp. avenae, the causal agent of oat crown rust.</title>
        <authorList>
            <person name="Miller M.E."/>
            <person name="Zhang Y."/>
            <person name="Omidvar V."/>
            <person name="Sperschneider J."/>
            <person name="Schwessinger B."/>
            <person name="Raley C."/>
            <person name="Palmer J.M."/>
            <person name="Garnica D."/>
            <person name="Upadhyaya N."/>
            <person name="Rathjen J."/>
            <person name="Taylor J.M."/>
            <person name="Park R.F."/>
            <person name="Dodds P.N."/>
            <person name="Hirsch C.D."/>
            <person name="Kianian S.F."/>
            <person name="Figueroa M."/>
        </authorList>
    </citation>
    <scope>NUCLEOTIDE SEQUENCE [LARGE SCALE GENOMIC DNA]</scope>
    <source>
        <strain evidence="2">12SD80</strain>
    </source>
</reference>
<accession>A0A2N5UJG8</accession>
<gene>
    <name evidence="2" type="ORF">PCASD_05750</name>
</gene>
<organism evidence="2 3">
    <name type="scientific">Puccinia coronata f. sp. avenae</name>
    <dbReference type="NCBI Taxonomy" id="200324"/>
    <lineage>
        <taxon>Eukaryota</taxon>
        <taxon>Fungi</taxon>
        <taxon>Dikarya</taxon>
        <taxon>Basidiomycota</taxon>
        <taxon>Pucciniomycotina</taxon>
        <taxon>Pucciniomycetes</taxon>
        <taxon>Pucciniales</taxon>
        <taxon>Pucciniaceae</taxon>
        <taxon>Puccinia</taxon>
    </lineage>
</organism>
<evidence type="ECO:0000313" key="3">
    <source>
        <dbReference type="Proteomes" id="UP000235392"/>
    </source>
</evidence>
<dbReference type="Proteomes" id="UP000235392">
    <property type="component" value="Unassembled WGS sequence"/>
</dbReference>
<evidence type="ECO:0000313" key="2">
    <source>
        <dbReference type="EMBL" id="PLW37891.1"/>
    </source>
</evidence>
<feature type="compositionally biased region" description="Polar residues" evidence="1">
    <location>
        <begin position="18"/>
        <end position="29"/>
    </location>
</feature>
<evidence type="ECO:0000256" key="1">
    <source>
        <dbReference type="SAM" id="MobiDB-lite"/>
    </source>
</evidence>
<dbReference type="EMBL" id="PGCI01000136">
    <property type="protein sequence ID" value="PLW37891.1"/>
    <property type="molecule type" value="Genomic_DNA"/>
</dbReference>
<feature type="region of interest" description="Disordered" evidence="1">
    <location>
        <begin position="18"/>
        <end position="83"/>
    </location>
</feature>
<feature type="compositionally biased region" description="Gly residues" evidence="1">
    <location>
        <begin position="63"/>
        <end position="73"/>
    </location>
</feature>
<sequence length="83" mass="8701">MRKSKVCSAIALFLNAENPLQESPKTNGTGPKGYLSPSFFINKNNNNNNNIGVSISRDDEGGDGSGKLGGPGPQTGTDERSMT</sequence>
<proteinExistence type="predicted"/>
<dbReference type="AlphaFoldDB" id="A0A2N5UJG8"/>
<name>A0A2N5UJG8_9BASI</name>
<comment type="caution">
    <text evidence="2">The sequence shown here is derived from an EMBL/GenBank/DDBJ whole genome shotgun (WGS) entry which is preliminary data.</text>
</comment>